<keyword evidence="1" id="KW-0812">Transmembrane</keyword>
<gene>
    <name evidence="2" type="ORF">AUEXF2481DRAFT_44880</name>
</gene>
<organism evidence="2 3">
    <name type="scientific">Aureobasidium subglaciale (strain EXF-2481)</name>
    <name type="common">Aureobasidium pullulans var. subglaciale</name>
    <dbReference type="NCBI Taxonomy" id="1043005"/>
    <lineage>
        <taxon>Eukaryota</taxon>
        <taxon>Fungi</taxon>
        <taxon>Dikarya</taxon>
        <taxon>Ascomycota</taxon>
        <taxon>Pezizomycotina</taxon>
        <taxon>Dothideomycetes</taxon>
        <taxon>Dothideomycetidae</taxon>
        <taxon>Dothideales</taxon>
        <taxon>Saccotheciaceae</taxon>
        <taxon>Aureobasidium</taxon>
    </lineage>
</organism>
<keyword evidence="3" id="KW-1185">Reference proteome</keyword>
<dbReference type="AlphaFoldDB" id="A0A074YV16"/>
<protein>
    <submittedName>
        <fullName evidence="2">Uncharacterized protein</fullName>
    </submittedName>
</protein>
<feature type="transmembrane region" description="Helical" evidence="1">
    <location>
        <begin position="65"/>
        <end position="86"/>
    </location>
</feature>
<dbReference type="HOGENOM" id="CLU_1686219_0_0_1"/>
<dbReference type="GeneID" id="25367788"/>
<proteinExistence type="predicted"/>
<dbReference type="InParanoid" id="A0A074YV16"/>
<sequence length="156" mass="17414">MWGSSESIKLFGKQGHVAILKIQKRAGDYGSSRTWTVEELKQTSNDTDSANSFLQKENRFEATQATVISLCAVLLIFPSLEIWMFWSGRLFEEPVQRRYGLQSAGLTTRVVTTVHRSNIEPRRSSDDRGESGFGIEMAGRGCAAGRHGRIQFILGT</sequence>
<keyword evidence="1" id="KW-0472">Membrane</keyword>
<accession>A0A074YV16</accession>
<reference evidence="2 3" key="1">
    <citation type="journal article" date="2014" name="BMC Genomics">
        <title>Genome sequencing of four Aureobasidium pullulans varieties: biotechnological potential, stress tolerance, and description of new species.</title>
        <authorList>
            <person name="Gostin Ar C."/>
            <person name="Ohm R.A."/>
            <person name="Kogej T."/>
            <person name="Sonjak S."/>
            <person name="Turk M."/>
            <person name="Zajc J."/>
            <person name="Zalar P."/>
            <person name="Grube M."/>
            <person name="Sun H."/>
            <person name="Han J."/>
            <person name="Sharma A."/>
            <person name="Chiniquy J."/>
            <person name="Ngan C.Y."/>
            <person name="Lipzen A."/>
            <person name="Barry K."/>
            <person name="Grigoriev I.V."/>
            <person name="Gunde-Cimerman N."/>
        </authorList>
    </citation>
    <scope>NUCLEOTIDE SEQUENCE [LARGE SCALE GENOMIC DNA]</scope>
    <source>
        <strain evidence="2 3">EXF-2481</strain>
    </source>
</reference>
<dbReference type="RefSeq" id="XP_013339149.1">
    <property type="nucleotide sequence ID" value="XM_013483695.1"/>
</dbReference>
<name>A0A074YV16_AURSE</name>
<dbReference type="EMBL" id="KL584787">
    <property type="protein sequence ID" value="KEQ90681.1"/>
    <property type="molecule type" value="Genomic_DNA"/>
</dbReference>
<evidence type="ECO:0000313" key="3">
    <source>
        <dbReference type="Proteomes" id="UP000030641"/>
    </source>
</evidence>
<evidence type="ECO:0000313" key="2">
    <source>
        <dbReference type="EMBL" id="KEQ90681.1"/>
    </source>
</evidence>
<keyword evidence="1" id="KW-1133">Transmembrane helix</keyword>
<evidence type="ECO:0000256" key="1">
    <source>
        <dbReference type="SAM" id="Phobius"/>
    </source>
</evidence>
<dbReference type="Proteomes" id="UP000030641">
    <property type="component" value="Unassembled WGS sequence"/>
</dbReference>